<dbReference type="KEGG" id="gcr:GcLGCM259_2698"/>
<sequence>MKIVIASDKFKGTLTGAEVAAALHTGLSRVIDPLESVTVPVADGGEGTVDAALAAGFTERRARVTGPTGQRLEASYALHEGTAVIEMAAASGLDRLPGGTRQPLTATSYGTGELISDALAAGATRIVLGVGGSATTDAGAGMLQALGASLRDAQGRELPGGGAALAQLATADLTGLDERLRHTTVVLAADVENPLTGANGAAAVFGPQKGASAEQVAELDAALTHFADLLEAELGTAYRQQPGAGAAGGMGYAAIALLGAERRRGIDVVLELTGLDQALAGADAVITGEGSLDSQSLEGKTPIGVAQAAAAHRIPVYAVCGRTTLDPEQLANAGIRHTVALVDLVKDPGEAMTRSAELVTEAGTRLAKTIAQEHAASTTAGRR</sequence>
<dbReference type="RefSeq" id="WP_175419452.1">
    <property type="nucleotide sequence ID" value="NZ_CP034412.1"/>
</dbReference>
<evidence type="ECO:0000256" key="2">
    <source>
        <dbReference type="ARBA" id="ARBA00022679"/>
    </source>
</evidence>
<dbReference type="Gene3D" id="3.90.1510.10">
    <property type="entry name" value="Glycerate kinase, domain 2"/>
    <property type="match status" value="1"/>
</dbReference>
<reference evidence="5 6" key="1">
    <citation type="submission" date="2018-12" db="EMBL/GenBank/DDBJ databases">
        <title>Complete Genome Sequence of Glutamicibacter creatinolyticus strain LGCM259,isolated from an abscess of a 12-year-old mare in Italy.</title>
        <authorList>
            <person name="Santos R.G."/>
            <person name="Silva A.L."/>
            <person name="Seyffert N."/>
            <person name="Castro T.L.P."/>
            <person name="Attili A.R."/>
            <person name="Rifici C."/>
            <person name="Mazzullo G."/>
            <person name="Brenig B."/>
            <person name="Venanzi F."/>
            <person name="Azevedo V."/>
        </authorList>
    </citation>
    <scope>NUCLEOTIDE SEQUENCE [LARGE SCALE GENOMIC DNA]</scope>
    <source>
        <strain evidence="5 6">LGCM 259</strain>
    </source>
</reference>
<evidence type="ECO:0000313" key="6">
    <source>
        <dbReference type="Proteomes" id="UP000307000"/>
    </source>
</evidence>
<evidence type="ECO:0000313" key="5">
    <source>
        <dbReference type="EMBL" id="QCY48405.1"/>
    </source>
</evidence>
<organism evidence="5 6">
    <name type="scientific">Glutamicibacter creatinolyticus</name>
    <dbReference type="NCBI Taxonomy" id="162496"/>
    <lineage>
        <taxon>Bacteria</taxon>
        <taxon>Bacillati</taxon>
        <taxon>Actinomycetota</taxon>
        <taxon>Actinomycetes</taxon>
        <taxon>Micrococcales</taxon>
        <taxon>Micrococcaceae</taxon>
        <taxon>Glutamicibacter</taxon>
    </lineage>
</organism>
<dbReference type="PANTHER" id="PTHR21599:SF0">
    <property type="entry name" value="GLYCERATE KINASE"/>
    <property type="match status" value="1"/>
</dbReference>
<comment type="similarity">
    <text evidence="1 4">Belongs to the glycerate kinase type-1 family.</text>
</comment>
<keyword evidence="3 4" id="KW-0418">Kinase</keyword>
<dbReference type="GO" id="GO:0031388">
    <property type="term" value="P:organic acid phosphorylation"/>
    <property type="evidence" value="ECO:0007669"/>
    <property type="project" value="UniProtKB-UniRule"/>
</dbReference>
<accession>A0A5B7WYC4</accession>
<dbReference type="Gene3D" id="3.40.50.10350">
    <property type="entry name" value="Glycerate kinase, domain 1"/>
    <property type="match status" value="1"/>
</dbReference>
<dbReference type="GO" id="GO:0008887">
    <property type="term" value="F:glycerate kinase activity"/>
    <property type="evidence" value="ECO:0007669"/>
    <property type="project" value="UniProtKB-UniRule"/>
</dbReference>
<proteinExistence type="inferred from homology"/>
<dbReference type="InterPro" id="IPR018193">
    <property type="entry name" value="Glyc_kinase_flavodox-like_fold"/>
</dbReference>
<dbReference type="InterPro" id="IPR004381">
    <property type="entry name" value="Glycerate_kinase"/>
</dbReference>
<gene>
    <name evidence="5" type="primary">garK</name>
    <name evidence="5" type="ORF">GcLGCM259_2698</name>
</gene>
<dbReference type="Pfam" id="PF02595">
    <property type="entry name" value="Gly_kinase"/>
    <property type="match status" value="1"/>
</dbReference>
<dbReference type="Proteomes" id="UP000307000">
    <property type="component" value="Chromosome"/>
</dbReference>
<keyword evidence="6" id="KW-1185">Reference proteome</keyword>
<keyword evidence="2 4" id="KW-0808">Transferase</keyword>
<evidence type="ECO:0000256" key="1">
    <source>
        <dbReference type="ARBA" id="ARBA00006284"/>
    </source>
</evidence>
<evidence type="ECO:0000256" key="3">
    <source>
        <dbReference type="ARBA" id="ARBA00022777"/>
    </source>
</evidence>
<dbReference type="NCBIfam" id="TIGR00045">
    <property type="entry name" value="glycerate kinase"/>
    <property type="match status" value="1"/>
</dbReference>
<dbReference type="AlphaFoldDB" id="A0A5B7WYC4"/>
<evidence type="ECO:0000256" key="4">
    <source>
        <dbReference type="PIRNR" id="PIRNR006078"/>
    </source>
</evidence>
<dbReference type="InterPro" id="IPR036129">
    <property type="entry name" value="Glycerate_kinase_sf"/>
</dbReference>
<dbReference type="PIRSF" id="PIRSF006078">
    <property type="entry name" value="GlxK"/>
    <property type="match status" value="1"/>
</dbReference>
<dbReference type="InterPro" id="IPR018197">
    <property type="entry name" value="Glycerate_kinase_RE-like"/>
</dbReference>
<dbReference type="EMBL" id="CP034412">
    <property type="protein sequence ID" value="QCY48405.1"/>
    <property type="molecule type" value="Genomic_DNA"/>
</dbReference>
<dbReference type="SUPFAM" id="SSF110738">
    <property type="entry name" value="Glycerate kinase I"/>
    <property type="match status" value="1"/>
</dbReference>
<dbReference type="PANTHER" id="PTHR21599">
    <property type="entry name" value="GLYCERATE KINASE"/>
    <property type="match status" value="1"/>
</dbReference>
<name>A0A5B7WYC4_9MICC</name>
<protein>
    <submittedName>
        <fullName evidence="5">Glycerate 2-kinase</fullName>
    </submittedName>
</protein>